<dbReference type="SUPFAM" id="SSF54637">
    <property type="entry name" value="Thioesterase/thiol ester dehydrase-isomerase"/>
    <property type="match status" value="1"/>
</dbReference>
<gene>
    <name evidence="3" type="ORF">DJ70_03870</name>
</gene>
<dbReference type="PANTHER" id="PTHR31793:SF27">
    <property type="entry name" value="NOVEL THIOESTERASE SUPERFAMILY DOMAIN AND SAPOSIN A-TYPE DOMAIN CONTAINING PROTEIN (0610012H03RIK)"/>
    <property type="match status" value="1"/>
</dbReference>
<dbReference type="Gene3D" id="3.10.129.10">
    <property type="entry name" value="Hotdog Thioesterase"/>
    <property type="match status" value="1"/>
</dbReference>
<keyword evidence="4" id="KW-1185">Reference proteome</keyword>
<proteinExistence type="inferred from homology"/>
<dbReference type="CDD" id="cd00586">
    <property type="entry name" value="4HBT"/>
    <property type="match status" value="1"/>
</dbReference>
<accession>A0A256INP9</accession>
<evidence type="ECO:0000313" key="4">
    <source>
        <dbReference type="Proteomes" id="UP000216308"/>
    </source>
</evidence>
<protein>
    <submittedName>
        <fullName evidence="3">Thioesterase</fullName>
    </submittedName>
</protein>
<dbReference type="Proteomes" id="UP000216308">
    <property type="component" value="Unassembled WGS sequence"/>
</dbReference>
<sequence>MSTYTTEVPVRFRDIDAMGHVNNAVYATYLEQARTDYFRDVLSADLSDVATVLASVSIQFRRPVELGDGAVAVGIDVPDLGESSVPMTYEVRTGGDVVAEAESVQVAVDDEGASRPIPAAYREAIEAYHGL</sequence>
<comment type="similarity">
    <text evidence="1">Belongs to the 4-hydroxybenzoyl-CoA thioesterase family.</text>
</comment>
<evidence type="ECO:0000256" key="1">
    <source>
        <dbReference type="ARBA" id="ARBA00005953"/>
    </source>
</evidence>
<dbReference type="PANTHER" id="PTHR31793">
    <property type="entry name" value="4-HYDROXYBENZOYL-COA THIOESTERASE FAMILY MEMBER"/>
    <property type="match status" value="1"/>
</dbReference>
<organism evidence="3 4">
    <name type="scientific">Halorubrum halodurans</name>
    <dbReference type="NCBI Taxonomy" id="1383851"/>
    <lineage>
        <taxon>Archaea</taxon>
        <taxon>Methanobacteriati</taxon>
        <taxon>Methanobacteriota</taxon>
        <taxon>Stenosarchaea group</taxon>
        <taxon>Halobacteria</taxon>
        <taxon>Halobacteriales</taxon>
        <taxon>Haloferacaceae</taxon>
        <taxon>Halorubrum</taxon>
    </lineage>
</organism>
<keyword evidence="2" id="KW-0378">Hydrolase</keyword>
<evidence type="ECO:0000256" key="2">
    <source>
        <dbReference type="ARBA" id="ARBA00022801"/>
    </source>
</evidence>
<dbReference type="EMBL" id="NHPJ01000044">
    <property type="protein sequence ID" value="OYR58151.1"/>
    <property type="molecule type" value="Genomic_DNA"/>
</dbReference>
<dbReference type="Pfam" id="PF13279">
    <property type="entry name" value="4HBT_2"/>
    <property type="match status" value="1"/>
</dbReference>
<evidence type="ECO:0000313" key="3">
    <source>
        <dbReference type="EMBL" id="OYR58151.1"/>
    </source>
</evidence>
<dbReference type="OrthoDB" id="56956at2157"/>
<reference evidence="3 4" key="1">
    <citation type="journal article" date="2014" name="Front. Microbiol.">
        <title>Population and genomic analysis of the genus Halorubrum.</title>
        <authorList>
            <person name="Fullmer M.S."/>
            <person name="Soucy S.M."/>
            <person name="Swithers K.S."/>
            <person name="Makkay A.M."/>
            <person name="Wheeler R."/>
            <person name="Ventosa A."/>
            <person name="Gogarten J.P."/>
            <person name="Papke R.T."/>
        </authorList>
    </citation>
    <scope>NUCLEOTIDE SEQUENCE [LARGE SCALE GENOMIC DNA]</scope>
    <source>
        <strain evidence="3 4">Cb34</strain>
    </source>
</reference>
<dbReference type="InterPro" id="IPR029069">
    <property type="entry name" value="HotDog_dom_sf"/>
</dbReference>
<dbReference type="InterPro" id="IPR050563">
    <property type="entry name" value="4-hydroxybenzoyl-CoA_TE"/>
</dbReference>
<dbReference type="AlphaFoldDB" id="A0A256INP9"/>
<comment type="caution">
    <text evidence="3">The sequence shown here is derived from an EMBL/GenBank/DDBJ whole genome shotgun (WGS) entry which is preliminary data.</text>
</comment>
<name>A0A256INP9_9EURY</name>
<dbReference type="RefSeq" id="WP_094530331.1">
    <property type="nucleotide sequence ID" value="NZ_NHPJ01000044.1"/>
</dbReference>
<dbReference type="GO" id="GO:0047617">
    <property type="term" value="F:fatty acyl-CoA hydrolase activity"/>
    <property type="evidence" value="ECO:0007669"/>
    <property type="project" value="TreeGrafter"/>
</dbReference>